<name>A0A553P9J1_9TELE</name>
<dbReference type="Proteomes" id="UP000316079">
    <property type="component" value="Unassembled WGS sequence"/>
</dbReference>
<sequence length="135" mass="14743">MSECETVLTESGSVYLDGPASMSVFITCASPALCPHSEHKLKKKSQSVDIPDEGYAGSLVKDLLASPLIKNVARTAISEEKEINTSNIQKARSPRRGELKRGYTIGTGWSCGKRKMDPSETVIRGEKRISSLLWT</sequence>
<proteinExistence type="predicted"/>
<accession>A0A553P9J1</accession>
<dbReference type="OrthoDB" id="8952062at2759"/>
<gene>
    <name evidence="1" type="ORF">DNTS_032041</name>
</gene>
<evidence type="ECO:0000313" key="1">
    <source>
        <dbReference type="EMBL" id="TRY74347.1"/>
    </source>
</evidence>
<comment type="caution">
    <text evidence="1">The sequence shown here is derived from an EMBL/GenBank/DDBJ whole genome shotgun (WGS) entry which is preliminary data.</text>
</comment>
<dbReference type="AlphaFoldDB" id="A0A553P9J1"/>
<evidence type="ECO:0000313" key="2">
    <source>
        <dbReference type="Proteomes" id="UP000316079"/>
    </source>
</evidence>
<keyword evidence="2" id="KW-1185">Reference proteome</keyword>
<dbReference type="EMBL" id="SRMA01026712">
    <property type="protein sequence ID" value="TRY74347.1"/>
    <property type="molecule type" value="Genomic_DNA"/>
</dbReference>
<organism evidence="1 2">
    <name type="scientific">Danionella cerebrum</name>
    <dbReference type="NCBI Taxonomy" id="2873325"/>
    <lineage>
        <taxon>Eukaryota</taxon>
        <taxon>Metazoa</taxon>
        <taxon>Chordata</taxon>
        <taxon>Craniata</taxon>
        <taxon>Vertebrata</taxon>
        <taxon>Euteleostomi</taxon>
        <taxon>Actinopterygii</taxon>
        <taxon>Neopterygii</taxon>
        <taxon>Teleostei</taxon>
        <taxon>Ostariophysi</taxon>
        <taxon>Cypriniformes</taxon>
        <taxon>Danionidae</taxon>
        <taxon>Danioninae</taxon>
        <taxon>Danionella</taxon>
    </lineage>
</organism>
<reference evidence="1 2" key="1">
    <citation type="journal article" date="2019" name="Sci. Data">
        <title>Hybrid genome assembly and annotation of Danionella translucida.</title>
        <authorList>
            <person name="Kadobianskyi M."/>
            <person name="Schulze L."/>
            <person name="Schuelke M."/>
            <person name="Judkewitz B."/>
        </authorList>
    </citation>
    <scope>NUCLEOTIDE SEQUENCE [LARGE SCALE GENOMIC DNA]</scope>
    <source>
        <strain evidence="1 2">Bolton</strain>
    </source>
</reference>
<protein>
    <submittedName>
        <fullName evidence="1">Uncharacterized protein</fullName>
    </submittedName>
</protein>